<accession>A0A6I2MNK4</accession>
<organism evidence="2 3">
    <name type="scientific">Maribacter luteus</name>
    <dbReference type="NCBI Taxonomy" id="2594478"/>
    <lineage>
        <taxon>Bacteria</taxon>
        <taxon>Pseudomonadati</taxon>
        <taxon>Bacteroidota</taxon>
        <taxon>Flavobacteriia</taxon>
        <taxon>Flavobacteriales</taxon>
        <taxon>Flavobacteriaceae</taxon>
        <taxon>Maribacter</taxon>
    </lineage>
</organism>
<dbReference type="OrthoDB" id="2540540at2"/>
<evidence type="ECO:0000313" key="2">
    <source>
        <dbReference type="EMBL" id="MRX65371.1"/>
    </source>
</evidence>
<feature type="chain" id="PRO_5026095507" description="Methane oxygenase PmoA" evidence="1">
    <location>
        <begin position="19"/>
        <end position="415"/>
    </location>
</feature>
<gene>
    <name evidence="2" type="ORF">GJ691_14525</name>
</gene>
<dbReference type="Pfam" id="PF14100">
    <property type="entry name" value="DUF6807"/>
    <property type="match status" value="1"/>
</dbReference>
<protein>
    <recommendedName>
        <fullName evidence="4">Methane oxygenase PmoA</fullName>
    </recommendedName>
</protein>
<dbReference type="RefSeq" id="WP_154368141.1">
    <property type="nucleotide sequence ID" value="NZ_WKJH01000024.1"/>
</dbReference>
<proteinExistence type="predicted"/>
<dbReference type="Proteomes" id="UP000443153">
    <property type="component" value="Unassembled WGS sequence"/>
</dbReference>
<dbReference type="AlphaFoldDB" id="A0A6I2MNK4"/>
<dbReference type="InterPro" id="IPR029475">
    <property type="entry name" value="DUF6807"/>
</dbReference>
<evidence type="ECO:0008006" key="4">
    <source>
        <dbReference type="Google" id="ProtNLM"/>
    </source>
</evidence>
<keyword evidence="3" id="KW-1185">Reference proteome</keyword>
<name>A0A6I2MNK4_9FLAO</name>
<keyword evidence="1" id="KW-0732">Signal</keyword>
<evidence type="ECO:0000256" key="1">
    <source>
        <dbReference type="SAM" id="SignalP"/>
    </source>
</evidence>
<evidence type="ECO:0000313" key="3">
    <source>
        <dbReference type="Proteomes" id="UP000443153"/>
    </source>
</evidence>
<feature type="signal peptide" evidence="1">
    <location>
        <begin position="1"/>
        <end position="18"/>
    </location>
</feature>
<dbReference type="EMBL" id="WKJH01000024">
    <property type="protein sequence ID" value="MRX65371.1"/>
    <property type="molecule type" value="Genomic_DNA"/>
</dbReference>
<reference evidence="2 3" key="1">
    <citation type="submission" date="2019-11" db="EMBL/GenBank/DDBJ databases">
        <title>Maribacter lutea sp. nov., a marine bacterium isolated from intertidal sand.</title>
        <authorList>
            <person name="Liu A."/>
        </authorList>
    </citation>
    <scope>NUCLEOTIDE SEQUENCE [LARGE SCALE GENOMIC DNA]</scope>
    <source>
        <strain evidence="2 3">RZ05</strain>
    </source>
</reference>
<comment type="caution">
    <text evidence="2">The sequence shown here is derived from an EMBL/GenBank/DDBJ whole genome shotgun (WGS) entry which is preliminary data.</text>
</comment>
<sequence length="415" mass="47767">MKFFHVTLLILSSFFLSAQELIKFQVETGKYDRMDCPITVRISQESILKGNYNLQLIEHETDDKTPLAAQLDKKAGKLYFVLKGFTPKNTTRKFSLIHSKIEFSFPEVDMLCSEGSLQLSYKNHPILNYQYDLVYPPKGIDSIYKKSGFIHPLWSPGGEVLTRIQPSDHFHHYGVWGPWTKTKIENRHVDFWNLGKGEGTVLFKKFISKKVGRVFSEFTTLQEHMDLVGKKENRVAINEYLEIRAWNLGDEKPWLIDYSSKINSPLKDGILLDTYHYGGGIAFRATELWQKNNISILTSENKNRSNADGSSAKWVLIEGTTHTKSGKGGILFMSHKENKHFPEPMRLWPSDANGGKGDLLFEFCPIRNQSWKLDSNKNYELKYRMLVYEGIINAEHAEIAWQGFVNPPTVFIETK</sequence>